<gene>
    <name evidence="2" type="ORF">NMU02_09140</name>
</gene>
<proteinExistence type="predicted"/>
<organism evidence="2 3">
    <name type="scientific">Coprobacter tertius</name>
    <dbReference type="NCBI Taxonomy" id="2944915"/>
    <lineage>
        <taxon>Bacteria</taxon>
        <taxon>Pseudomonadati</taxon>
        <taxon>Bacteroidota</taxon>
        <taxon>Bacteroidia</taxon>
        <taxon>Bacteroidales</taxon>
        <taxon>Barnesiellaceae</taxon>
        <taxon>Coprobacter</taxon>
    </lineage>
</organism>
<dbReference type="EMBL" id="JANDHW010000008">
    <property type="protein sequence ID" value="MCP9612255.1"/>
    <property type="molecule type" value="Genomic_DNA"/>
</dbReference>
<dbReference type="RefSeq" id="WP_255027535.1">
    <property type="nucleotide sequence ID" value="NZ_JANDHW010000008.1"/>
</dbReference>
<keyword evidence="3" id="KW-1185">Reference proteome</keyword>
<evidence type="ECO:0000313" key="3">
    <source>
        <dbReference type="Proteomes" id="UP001205603"/>
    </source>
</evidence>
<feature type="chain" id="PRO_5045326747" description="Lipoprotein" evidence="1">
    <location>
        <begin position="27"/>
        <end position="212"/>
    </location>
</feature>
<dbReference type="PROSITE" id="PS51257">
    <property type="entry name" value="PROKAR_LIPOPROTEIN"/>
    <property type="match status" value="1"/>
</dbReference>
<protein>
    <recommendedName>
        <fullName evidence="4">Lipoprotein</fullName>
    </recommendedName>
</protein>
<accession>A0ABT1MHZ4</accession>
<evidence type="ECO:0000313" key="2">
    <source>
        <dbReference type="EMBL" id="MCP9612255.1"/>
    </source>
</evidence>
<evidence type="ECO:0008006" key="4">
    <source>
        <dbReference type="Google" id="ProtNLM"/>
    </source>
</evidence>
<keyword evidence="1" id="KW-0732">Signal</keyword>
<sequence>MKRIKQKKNMNILPLPLLTLLLFLLAGCGSTSGTMDTEESLNIISNYIARIDTSQYKPYELHWYDDDGSNHLSMVSLSLIGRNDTCYEYTVHRSYGSPEPQIKPNSPRTIHKFTFDNARRINFNTERPFILSNIEKMKKQIPEGNEFQSVSYYAIICRPGAKLYHSIILNLDGKGVRTRRISRRSPLKVDYRKMHGIMKEGKELDIKIDKVK</sequence>
<comment type="caution">
    <text evidence="2">The sequence shown here is derived from an EMBL/GenBank/DDBJ whole genome shotgun (WGS) entry which is preliminary data.</text>
</comment>
<reference evidence="2 3" key="1">
    <citation type="submission" date="2022-07" db="EMBL/GenBank/DDBJ databases">
        <title>Fecal culturing of patients with breast cancer.</title>
        <authorList>
            <person name="Teng N.M.Y."/>
            <person name="Kiu R."/>
            <person name="Evans R."/>
            <person name="Baker D.J."/>
            <person name="Zenner C."/>
            <person name="Robinson S.D."/>
            <person name="Hall L.J."/>
        </authorList>
    </citation>
    <scope>NUCLEOTIDE SEQUENCE [LARGE SCALE GENOMIC DNA]</scope>
    <source>
        <strain evidence="2 3">LH1063</strain>
    </source>
</reference>
<evidence type="ECO:0000256" key="1">
    <source>
        <dbReference type="SAM" id="SignalP"/>
    </source>
</evidence>
<dbReference type="Proteomes" id="UP001205603">
    <property type="component" value="Unassembled WGS sequence"/>
</dbReference>
<name>A0ABT1MHZ4_9BACT</name>
<feature type="signal peptide" evidence="1">
    <location>
        <begin position="1"/>
        <end position="26"/>
    </location>
</feature>